<proteinExistence type="predicted"/>
<organism evidence="1 2">
    <name type="scientific">Ambrosiozyma monospora</name>
    <name type="common">Yeast</name>
    <name type="synonym">Endomycopsis monosporus</name>
    <dbReference type="NCBI Taxonomy" id="43982"/>
    <lineage>
        <taxon>Eukaryota</taxon>
        <taxon>Fungi</taxon>
        <taxon>Dikarya</taxon>
        <taxon>Ascomycota</taxon>
        <taxon>Saccharomycotina</taxon>
        <taxon>Pichiomycetes</taxon>
        <taxon>Pichiales</taxon>
        <taxon>Pichiaceae</taxon>
        <taxon>Ambrosiozyma</taxon>
    </lineage>
</organism>
<dbReference type="Proteomes" id="UP001165063">
    <property type="component" value="Unassembled WGS sequence"/>
</dbReference>
<accession>A0A9W6YLH3</accession>
<keyword evidence="2" id="KW-1185">Reference proteome</keyword>
<dbReference type="EMBL" id="BSXU01000169">
    <property type="protein sequence ID" value="GMG19633.1"/>
    <property type="molecule type" value="Genomic_DNA"/>
</dbReference>
<evidence type="ECO:0000313" key="1">
    <source>
        <dbReference type="EMBL" id="GMG19633.1"/>
    </source>
</evidence>
<sequence length="671" mass="76612">MILSSFVQEVTQQLPPEIQCTIIKLMIHNYLRNTGFEPTLGETSKLSEFNELSIEPLIESNSLQFHKPVHYLTSFIGVEPLLDNIMSSLIQELVFDPSAFQSNQLQKFVNFVLARPIKIRLKATSAFDVDQDVLSDLLCQRYGEYIADYERTNFPLNSNYLNFATVVNCALHLLSNFFETTIFMPLSHLKCLKISVTSSSIEILKESLLLRLLHWRDAWGKCRRVVLSFSLDYTTGRVSSSSTFVSKLKDLNEFFEIEYDGSFFANPLCLESIESDSKKKTLLDLLKLKNPLDDSKLEHLVQICESIDEELVRIESDEPPYIQGRNISVVTHTGKSTSFVSIEMGDILCNFYCGKIHSLKELTLHSCFTTYRCLDSLPPGLLELSIMMKVYTKPCDIRLPVHLRILKTVGSIHYNIIENVTNADQLHELTYFELTLISDDSVVAPPDEAIYISKLKSFIHTVSPSLKYLFLSKTFLIPEHYQNKRCFAEQLSLSTIDGLRDLSFSANSHNCDFSLSLLPSCQRLQFEAYTTLSGQFPETLETLEVNLKKYGKSFEHFWDEYITPLKSLYCLKLSIGGETREIDFTNLLFPPNLYSLQLVKDSGKCDFVFDQLPALLMEALISCPDSPNDDKSVIKFLNVDTDRFKIVKDIFYLLPATKFLLVNGEGYDLMS</sequence>
<gene>
    <name evidence="1" type="ORF">Amon01_000061500</name>
</gene>
<reference evidence="1" key="1">
    <citation type="submission" date="2023-04" db="EMBL/GenBank/DDBJ databases">
        <title>Ambrosiozyma monospora NBRC 1965.</title>
        <authorList>
            <person name="Ichikawa N."/>
            <person name="Sato H."/>
            <person name="Tonouchi N."/>
        </authorList>
    </citation>
    <scope>NUCLEOTIDE SEQUENCE</scope>
    <source>
        <strain evidence="1">NBRC 1965</strain>
    </source>
</reference>
<name>A0A9W6YLH3_AMBMO</name>
<protein>
    <submittedName>
        <fullName evidence="1">Unnamed protein product</fullName>
    </submittedName>
</protein>
<dbReference type="AlphaFoldDB" id="A0A9W6YLH3"/>
<evidence type="ECO:0000313" key="2">
    <source>
        <dbReference type="Proteomes" id="UP001165063"/>
    </source>
</evidence>
<comment type="caution">
    <text evidence="1">The sequence shown here is derived from an EMBL/GenBank/DDBJ whole genome shotgun (WGS) entry which is preliminary data.</text>
</comment>